<dbReference type="InterPro" id="IPR011029">
    <property type="entry name" value="DEATH-like_dom_sf"/>
</dbReference>
<feature type="domain" description="Pyrin" evidence="1">
    <location>
        <begin position="1"/>
        <end position="87"/>
    </location>
</feature>
<keyword evidence="3" id="KW-1185">Reference proteome</keyword>
<sequence>MSVQKVLKRCLRKLSKEEFKEFVYQLLDREEHPKVHKKQVEGKDYIDVAKVMVSVFSKNKVLKVAVEILKEAKLNKQAKRLGKSFSLFLCRFKYKMELIKRVTETEPLLDPLCHIMVLSDHSFSEIKALMSELLILI</sequence>
<dbReference type="Gene3D" id="1.10.533.10">
    <property type="entry name" value="Death Domain, Fas"/>
    <property type="match status" value="1"/>
</dbReference>
<accession>A0A3B3CMZ9</accession>
<evidence type="ECO:0000313" key="2">
    <source>
        <dbReference type="Ensembl" id="ENSOMEP00000018946.1"/>
    </source>
</evidence>
<dbReference type="Ensembl" id="ENSOMET00000028058.1">
    <property type="protein sequence ID" value="ENSOMEP00000018946.1"/>
    <property type="gene ID" value="ENSOMEG00000020725.1"/>
</dbReference>
<dbReference type="PaxDb" id="30732-ENSOMEP00000018946"/>
<dbReference type="Pfam" id="PF02758">
    <property type="entry name" value="PYRIN"/>
    <property type="match status" value="1"/>
</dbReference>
<dbReference type="Proteomes" id="UP000261560">
    <property type="component" value="Unplaced"/>
</dbReference>
<protein>
    <recommendedName>
        <fullName evidence="1">Pyrin domain-containing protein</fullName>
    </recommendedName>
</protein>
<dbReference type="PROSITE" id="PS50824">
    <property type="entry name" value="DAPIN"/>
    <property type="match status" value="1"/>
</dbReference>
<evidence type="ECO:0000259" key="1">
    <source>
        <dbReference type="PROSITE" id="PS50824"/>
    </source>
</evidence>
<dbReference type="AlphaFoldDB" id="A0A3B3CMZ9"/>
<name>A0A3B3CMZ9_ORYME</name>
<dbReference type="GeneTree" id="ENSGT01000000218930"/>
<reference evidence="2" key="1">
    <citation type="submission" date="2025-08" db="UniProtKB">
        <authorList>
            <consortium name="Ensembl"/>
        </authorList>
    </citation>
    <scope>IDENTIFICATION</scope>
</reference>
<dbReference type="STRING" id="30732.ENSOMEP00000018946"/>
<evidence type="ECO:0000313" key="3">
    <source>
        <dbReference type="Proteomes" id="UP000261560"/>
    </source>
</evidence>
<dbReference type="SMART" id="SM01289">
    <property type="entry name" value="PYRIN"/>
    <property type="match status" value="1"/>
</dbReference>
<dbReference type="InterPro" id="IPR004020">
    <property type="entry name" value="DAPIN"/>
</dbReference>
<dbReference type="SUPFAM" id="SSF47986">
    <property type="entry name" value="DEATH domain"/>
    <property type="match status" value="1"/>
</dbReference>
<reference evidence="2" key="2">
    <citation type="submission" date="2025-09" db="UniProtKB">
        <authorList>
            <consortium name="Ensembl"/>
        </authorList>
    </citation>
    <scope>IDENTIFICATION</scope>
</reference>
<organism evidence="2 3">
    <name type="scientific">Oryzias melastigma</name>
    <name type="common">Marine medaka</name>
    <dbReference type="NCBI Taxonomy" id="30732"/>
    <lineage>
        <taxon>Eukaryota</taxon>
        <taxon>Metazoa</taxon>
        <taxon>Chordata</taxon>
        <taxon>Craniata</taxon>
        <taxon>Vertebrata</taxon>
        <taxon>Euteleostomi</taxon>
        <taxon>Actinopterygii</taxon>
        <taxon>Neopterygii</taxon>
        <taxon>Teleostei</taxon>
        <taxon>Neoteleostei</taxon>
        <taxon>Acanthomorphata</taxon>
        <taxon>Ovalentaria</taxon>
        <taxon>Atherinomorphae</taxon>
        <taxon>Beloniformes</taxon>
        <taxon>Adrianichthyidae</taxon>
        <taxon>Oryziinae</taxon>
        <taxon>Oryzias</taxon>
    </lineage>
</organism>
<proteinExistence type="predicted"/>